<dbReference type="PANTHER" id="PTHR11059">
    <property type="entry name" value="DNA REPAIR PROTEIN RECN"/>
    <property type="match status" value="1"/>
</dbReference>
<organism evidence="8 9">
    <name type="scientific">Enterococcus alishanensis</name>
    <dbReference type="NCBI Taxonomy" id="1303817"/>
    <lineage>
        <taxon>Bacteria</taxon>
        <taxon>Bacillati</taxon>
        <taxon>Bacillota</taxon>
        <taxon>Bacilli</taxon>
        <taxon>Lactobacillales</taxon>
        <taxon>Enterococcaceae</taxon>
        <taxon>Enterococcus</taxon>
    </lineage>
</organism>
<accession>A0ABS6TA83</accession>
<keyword evidence="3" id="KW-0067">ATP-binding</keyword>
<dbReference type="PANTHER" id="PTHR11059:SF0">
    <property type="entry name" value="DNA REPAIR PROTEIN RECN"/>
    <property type="match status" value="1"/>
</dbReference>
<feature type="coiled-coil region" evidence="6">
    <location>
        <begin position="152"/>
        <end position="182"/>
    </location>
</feature>
<name>A0ABS6TA83_9ENTE</name>
<sequence>MLQELTIENFAIISKLHLPFSKGMTALTGETGAGKSIIIDAVSLLAGARSSIEFIRQGAEKCLLEGLFDVPEQPEFLSVVDELGIEVSDNQLIIQRDLNISGKSVCRVNGRIVTLANLRRIGHFLVDIQGQNDHQELMNPEAHLKLLDGFGLEKFQSKKRTYEEKYQAYKTLANQVNKYKKNEQSFAQRIDMLTFQQEEIGQAELTVGEEERLVEERDKLMNYQKIVDSLKNGYQTLSNEDFSAIDAVGAASSEILSIANLDREFQTISDNMHSALYLLQEAASEIGRQLDSLELDEERLELVNERLELIHQLKRKYGESIEDVLTYYQKISQELLDSDFSGSKLEDLEKELAKQELALLKQAEELSQLRKKMAEQLETEIQQELQQLYMENARFSVVFSTIDFQQTGIDAVEFYITTNLGEPLKPLVKVASGGEISRIMLALKTIFSKTQGLTSIVFDEVDTGVSGRVGQAIADKIYQIGENSQVLCITHLPQVAARADQQLFIVKEVSDGRTITKVGELTESERIDEIARMLAGTEITELALEHARELLQLAKK</sequence>
<evidence type="ECO:0000256" key="2">
    <source>
        <dbReference type="ARBA" id="ARBA00022763"/>
    </source>
</evidence>
<evidence type="ECO:0000256" key="6">
    <source>
        <dbReference type="SAM" id="Coils"/>
    </source>
</evidence>
<dbReference type="RefSeq" id="WP_218324876.1">
    <property type="nucleotide sequence ID" value="NZ_JAHUZB010000002.1"/>
</dbReference>
<evidence type="ECO:0000313" key="9">
    <source>
        <dbReference type="Proteomes" id="UP000774130"/>
    </source>
</evidence>
<keyword evidence="4 5" id="KW-0234">DNA repair</keyword>
<evidence type="ECO:0000256" key="3">
    <source>
        <dbReference type="ARBA" id="ARBA00022840"/>
    </source>
</evidence>
<dbReference type="Proteomes" id="UP000774130">
    <property type="component" value="Unassembled WGS sequence"/>
</dbReference>
<reference evidence="8 9" key="1">
    <citation type="submission" date="2021-06" db="EMBL/GenBank/DDBJ databases">
        <title>Enterococcus alishanensis sp. nov., a novel lactic acid bacterium isolated from fresh coffee beans.</title>
        <authorList>
            <person name="Chen Y.-S."/>
        </authorList>
    </citation>
    <scope>NUCLEOTIDE SEQUENCE [LARGE SCALE GENOMIC DNA]</scope>
    <source>
        <strain evidence="8 9">ALS3</strain>
    </source>
</reference>
<dbReference type="Pfam" id="PF02463">
    <property type="entry name" value="SMC_N"/>
    <property type="match status" value="1"/>
</dbReference>
<evidence type="ECO:0000259" key="7">
    <source>
        <dbReference type="Pfam" id="PF02463"/>
    </source>
</evidence>
<dbReference type="InterPro" id="IPR003395">
    <property type="entry name" value="RecF/RecN/SMC_N"/>
</dbReference>
<evidence type="ECO:0000256" key="5">
    <source>
        <dbReference type="PIRNR" id="PIRNR003128"/>
    </source>
</evidence>
<dbReference type="EMBL" id="JAHUZB010000002">
    <property type="protein sequence ID" value="MBV7389807.1"/>
    <property type="molecule type" value="Genomic_DNA"/>
</dbReference>
<comment type="similarity">
    <text evidence="5">Belongs to the RecN family.</text>
</comment>
<dbReference type="NCBIfam" id="TIGR00634">
    <property type="entry name" value="recN"/>
    <property type="match status" value="1"/>
</dbReference>
<comment type="caution">
    <text evidence="8">The sequence shown here is derived from an EMBL/GenBank/DDBJ whole genome shotgun (WGS) entry which is preliminary data.</text>
</comment>
<feature type="domain" description="RecF/RecN/SMC N-terminal" evidence="7">
    <location>
        <begin position="1"/>
        <end position="507"/>
    </location>
</feature>
<dbReference type="PIRSF" id="PIRSF003128">
    <property type="entry name" value="RecN"/>
    <property type="match status" value="1"/>
</dbReference>
<evidence type="ECO:0000256" key="4">
    <source>
        <dbReference type="ARBA" id="ARBA00023204"/>
    </source>
</evidence>
<keyword evidence="9" id="KW-1185">Reference proteome</keyword>
<evidence type="ECO:0000313" key="8">
    <source>
        <dbReference type="EMBL" id="MBV7389807.1"/>
    </source>
</evidence>
<protein>
    <recommendedName>
        <fullName evidence="5">DNA repair protein RecN</fullName>
    </recommendedName>
    <alternativeName>
        <fullName evidence="5">Recombination protein N</fullName>
    </alternativeName>
</protein>
<evidence type="ECO:0000256" key="1">
    <source>
        <dbReference type="ARBA" id="ARBA00022741"/>
    </source>
</evidence>
<comment type="function">
    <text evidence="5">May be involved in recombinational repair of damaged DNA.</text>
</comment>
<keyword evidence="6" id="KW-0175">Coiled coil</keyword>
<dbReference type="CDD" id="cd03241">
    <property type="entry name" value="ABC_RecN"/>
    <property type="match status" value="2"/>
</dbReference>
<gene>
    <name evidence="8" type="primary">recN</name>
    <name evidence="8" type="ORF">KUA55_03880</name>
</gene>
<feature type="coiled-coil region" evidence="6">
    <location>
        <begin position="345"/>
        <end position="394"/>
    </location>
</feature>
<dbReference type="InterPro" id="IPR004604">
    <property type="entry name" value="DNA_recomb/repair_RecN"/>
</dbReference>
<proteinExistence type="inferred from homology"/>
<keyword evidence="1" id="KW-0547">Nucleotide-binding</keyword>
<keyword evidence="2 5" id="KW-0227">DNA damage</keyword>